<dbReference type="PROSITE" id="PS00301">
    <property type="entry name" value="G_TR_1"/>
    <property type="match status" value="1"/>
</dbReference>
<protein>
    <recommendedName>
        <fullName evidence="9">Sulfate adenylyltransferase subunit 1</fullName>
        <ecNumber evidence="9">2.7.7.4</ecNumber>
    </recommendedName>
    <alternativeName>
        <fullName evidence="9">ATP-sulfurylase large subunit</fullName>
    </alternativeName>
    <alternativeName>
        <fullName evidence="9">Sulfate adenylate transferase</fullName>
        <shortName evidence="9">SAT</shortName>
    </alternativeName>
</protein>
<evidence type="ECO:0000256" key="5">
    <source>
        <dbReference type="ARBA" id="ARBA00022840"/>
    </source>
</evidence>
<evidence type="ECO:0000256" key="6">
    <source>
        <dbReference type="ARBA" id="ARBA00023134"/>
    </source>
</evidence>
<dbReference type="Proteomes" id="UP000283077">
    <property type="component" value="Unassembled WGS sequence"/>
</dbReference>
<dbReference type="GO" id="GO:0005525">
    <property type="term" value="F:GTP binding"/>
    <property type="evidence" value="ECO:0007669"/>
    <property type="project" value="UniProtKB-UniRule"/>
</dbReference>
<sequence>MSVAIELEQLGIEEYLKQQQHKSLLKFLTCGSVDDGKSTLIGRLLHDSAQIYEDQLAALHKDSKTHGTTGETIDLALLVDGLQAEREQGITIDVAYRYFSTSKRKFIIADTPGHEQYTRNMATGASNCDLAIILVDARYGVQTQTRRHSFICALLGIKHFVVAINKMDLVGFAEDRYEQIKQDYLAFAAQLGSQQKNGPSIDFVPLSALNGDNVVNRSTQSPWYVGPTLLEKLENAPVTGFNLTGEARLPVQYVNRPNLDFRGFAGTIAAGEFKVGDAITALPSGKHSVIKSIVTFDGELTSAFAGQAVTLTLTDEIDISRGDVIVPKQHHASLSNRILAKVVWMHEEPLVLGKSYNIKLATKKVAGKVTAIAHAIDVNTLAEFQAQTLGLNGIALVELELTEAIVFDPYSQNRDTGGFIFIDRLSNITVGAGLVDSALATVQTQNQFSDYELELNAFVRKHFPHWQALDISKLK</sequence>
<evidence type="ECO:0000256" key="3">
    <source>
        <dbReference type="ARBA" id="ARBA00022695"/>
    </source>
</evidence>
<dbReference type="InterPro" id="IPR044139">
    <property type="entry name" value="CysN_NoDQ_III"/>
</dbReference>
<dbReference type="OrthoDB" id="9804504at2"/>
<evidence type="ECO:0000259" key="10">
    <source>
        <dbReference type="PROSITE" id="PS51722"/>
    </source>
</evidence>
<dbReference type="InterPro" id="IPR050100">
    <property type="entry name" value="TRAFAC_GTPase_members"/>
</dbReference>
<feature type="binding site" evidence="9">
    <location>
        <begin position="165"/>
        <end position="168"/>
    </location>
    <ligand>
        <name>GTP</name>
        <dbReference type="ChEBI" id="CHEBI:37565"/>
    </ligand>
</feature>
<evidence type="ECO:0000256" key="4">
    <source>
        <dbReference type="ARBA" id="ARBA00022741"/>
    </source>
</evidence>
<feature type="binding site" evidence="9">
    <location>
        <begin position="110"/>
        <end position="114"/>
    </location>
    <ligand>
        <name>GTP</name>
        <dbReference type="ChEBI" id="CHEBI:37565"/>
    </ligand>
</feature>
<keyword evidence="4 9" id="KW-0547">Nucleotide-binding</keyword>
<dbReference type="SUPFAM" id="SSF52540">
    <property type="entry name" value="P-loop containing nucleoside triphosphate hydrolases"/>
    <property type="match status" value="1"/>
</dbReference>
<dbReference type="NCBIfam" id="TIGR00231">
    <property type="entry name" value="small_GTP"/>
    <property type="match status" value="1"/>
</dbReference>
<feature type="binding site" evidence="9">
    <location>
        <begin position="31"/>
        <end position="38"/>
    </location>
    <ligand>
        <name>GTP</name>
        <dbReference type="ChEBI" id="CHEBI:37565"/>
    </ligand>
</feature>
<comment type="similarity">
    <text evidence="9">Belongs to the TRAFAC class translation factor GTPase superfamily. Classic translation factor GTPase family. CysN/NodQ subfamily.</text>
</comment>
<proteinExistence type="inferred from homology"/>
<dbReference type="Gene3D" id="3.40.50.300">
    <property type="entry name" value="P-loop containing nucleotide triphosphate hydrolases"/>
    <property type="match status" value="1"/>
</dbReference>
<keyword evidence="2 9" id="KW-0808">Transferase</keyword>
<dbReference type="EMBL" id="SACS01000018">
    <property type="protein sequence ID" value="RVU34446.1"/>
    <property type="molecule type" value="Genomic_DNA"/>
</dbReference>
<dbReference type="RefSeq" id="WP_127700243.1">
    <property type="nucleotide sequence ID" value="NZ_SACS01000018.1"/>
</dbReference>
<dbReference type="NCBIfam" id="NF003478">
    <property type="entry name" value="PRK05124.1"/>
    <property type="match status" value="1"/>
</dbReference>
<organism evidence="11 12">
    <name type="scientific">Rheinheimera riviphila</name>
    <dbReference type="NCBI Taxonomy" id="1834037"/>
    <lineage>
        <taxon>Bacteria</taxon>
        <taxon>Pseudomonadati</taxon>
        <taxon>Pseudomonadota</taxon>
        <taxon>Gammaproteobacteria</taxon>
        <taxon>Chromatiales</taxon>
        <taxon>Chromatiaceae</taxon>
        <taxon>Rheinheimera</taxon>
    </lineage>
</organism>
<dbReference type="Pfam" id="PF22594">
    <property type="entry name" value="GTP-eEF1A_C"/>
    <property type="match status" value="1"/>
</dbReference>
<evidence type="ECO:0000256" key="1">
    <source>
        <dbReference type="ARBA" id="ARBA00005048"/>
    </source>
</evidence>
<dbReference type="GO" id="GO:0003924">
    <property type="term" value="F:GTPase activity"/>
    <property type="evidence" value="ECO:0007669"/>
    <property type="project" value="InterPro"/>
</dbReference>
<dbReference type="InterPro" id="IPR041757">
    <property type="entry name" value="CysN_GTP-bd"/>
</dbReference>
<comment type="caution">
    <text evidence="11">The sequence shown here is derived from an EMBL/GenBank/DDBJ whole genome shotgun (WGS) entry which is preliminary data.</text>
</comment>
<dbReference type="SUPFAM" id="SSF50465">
    <property type="entry name" value="EF-Tu/eEF-1alpha/eIF2-gamma C-terminal domain"/>
    <property type="match status" value="1"/>
</dbReference>
<dbReference type="InterPro" id="IPR044138">
    <property type="entry name" value="CysN_II"/>
</dbReference>
<evidence type="ECO:0000313" key="12">
    <source>
        <dbReference type="Proteomes" id="UP000283077"/>
    </source>
</evidence>
<gene>
    <name evidence="9 11" type="primary">cysN</name>
    <name evidence="11" type="ORF">EOE67_15495</name>
</gene>
<dbReference type="Pfam" id="PF00009">
    <property type="entry name" value="GTP_EFTU"/>
    <property type="match status" value="1"/>
</dbReference>
<dbReference type="InterPro" id="IPR031157">
    <property type="entry name" value="G_TR_CS"/>
</dbReference>
<comment type="catalytic activity">
    <reaction evidence="9">
        <text>sulfate + ATP + H(+) = adenosine 5'-phosphosulfate + diphosphate</text>
        <dbReference type="Rhea" id="RHEA:18133"/>
        <dbReference type="ChEBI" id="CHEBI:15378"/>
        <dbReference type="ChEBI" id="CHEBI:16189"/>
        <dbReference type="ChEBI" id="CHEBI:30616"/>
        <dbReference type="ChEBI" id="CHEBI:33019"/>
        <dbReference type="ChEBI" id="CHEBI:58243"/>
        <dbReference type="EC" id="2.7.7.4"/>
    </reaction>
</comment>
<dbReference type="CDD" id="cd04095">
    <property type="entry name" value="CysN_NoDQ_III"/>
    <property type="match status" value="1"/>
</dbReference>
<dbReference type="InterPro" id="IPR011779">
    <property type="entry name" value="SO4_adenylTrfase_lsu"/>
</dbReference>
<dbReference type="PRINTS" id="PR00315">
    <property type="entry name" value="ELONGATNFCT"/>
</dbReference>
<dbReference type="AlphaFoldDB" id="A0A437QJ32"/>
<dbReference type="HAMAP" id="MF_00062">
    <property type="entry name" value="Sulf_adenylyltr_sub1"/>
    <property type="match status" value="1"/>
</dbReference>
<dbReference type="GO" id="GO:0070814">
    <property type="term" value="P:hydrogen sulfide biosynthetic process"/>
    <property type="evidence" value="ECO:0007669"/>
    <property type="project" value="UniProtKB-UniRule"/>
</dbReference>
<dbReference type="CDD" id="cd03695">
    <property type="entry name" value="CysN_NodQ_II"/>
    <property type="match status" value="1"/>
</dbReference>
<keyword evidence="3 9" id="KW-0548">Nucleotidyltransferase</keyword>
<keyword evidence="12" id="KW-1185">Reference proteome</keyword>
<comment type="pathway">
    <text evidence="1 9">Sulfur metabolism; hydrogen sulfide biosynthesis; sulfite from sulfate: step 1/3.</text>
</comment>
<dbReference type="Gene3D" id="2.40.30.10">
    <property type="entry name" value="Translation factors"/>
    <property type="match status" value="2"/>
</dbReference>
<feature type="domain" description="Tr-type G" evidence="10">
    <location>
        <begin position="22"/>
        <end position="244"/>
    </location>
</feature>
<dbReference type="GO" id="GO:0000103">
    <property type="term" value="P:sulfate assimilation"/>
    <property type="evidence" value="ECO:0007669"/>
    <property type="project" value="UniProtKB-UniRule"/>
</dbReference>
<accession>A0A437QJ32</accession>
<reference evidence="11 12" key="1">
    <citation type="submission" date="2019-01" db="EMBL/GenBank/DDBJ databases">
        <authorList>
            <person name="Chen W.-M."/>
        </authorList>
    </citation>
    <scope>NUCLEOTIDE SEQUENCE [LARGE SCALE GENOMIC DNA]</scope>
    <source>
        <strain evidence="11 12">KYPC3</strain>
    </source>
</reference>
<dbReference type="InterPro" id="IPR009000">
    <property type="entry name" value="Transl_B-barrel_sf"/>
</dbReference>
<evidence type="ECO:0000256" key="2">
    <source>
        <dbReference type="ARBA" id="ARBA00022679"/>
    </source>
</evidence>
<dbReference type="GO" id="GO:0005524">
    <property type="term" value="F:ATP binding"/>
    <property type="evidence" value="ECO:0007669"/>
    <property type="project" value="UniProtKB-KW"/>
</dbReference>
<dbReference type="EC" id="2.7.7.4" evidence="9"/>
<comment type="subunit">
    <text evidence="8">Heterodimer composed of CysD, the smaller subunit, and CysNC.</text>
</comment>
<evidence type="ECO:0000256" key="7">
    <source>
        <dbReference type="ARBA" id="ARBA00055271"/>
    </source>
</evidence>
<dbReference type="InterPro" id="IPR005225">
    <property type="entry name" value="Small_GTP-bd"/>
</dbReference>
<dbReference type="CDD" id="cd04166">
    <property type="entry name" value="CysN_ATPS"/>
    <property type="match status" value="1"/>
</dbReference>
<evidence type="ECO:0000256" key="9">
    <source>
        <dbReference type="HAMAP-Rule" id="MF_00062"/>
    </source>
</evidence>
<dbReference type="SUPFAM" id="SSF50447">
    <property type="entry name" value="Translation proteins"/>
    <property type="match status" value="1"/>
</dbReference>
<dbReference type="InterPro" id="IPR027417">
    <property type="entry name" value="P-loop_NTPase"/>
</dbReference>
<dbReference type="InterPro" id="IPR054696">
    <property type="entry name" value="GTP-eEF1A_C"/>
</dbReference>
<dbReference type="InterPro" id="IPR000795">
    <property type="entry name" value="T_Tr_GTP-bd_dom"/>
</dbReference>
<dbReference type="FunFam" id="3.40.50.300:FF:000119">
    <property type="entry name" value="Sulfate adenylyltransferase subunit 1"/>
    <property type="match status" value="1"/>
</dbReference>
<evidence type="ECO:0000313" key="11">
    <source>
        <dbReference type="EMBL" id="RVU34446.1"/>
    </source>
</evidence>
<dbReference type="NCBIfam" id="TIGR02034">
    <property type="entry name" value="CysN"/>
    <property type="match status" value="1"/>
</dbReference>
<evidence type="ECO:0000256" key="8">
    <source>
        <dbReference type="ARBA" id="ARBA00062688"/>
    </source>
</evidence>
<dbReference type="InterPro" id="IPR009001">
    <property type="entry name" value="Transl_elong_EF1A/Init_IF2_C"/>
</dbReference>
<dbReference type="PANTHER" id="PTHR23115">
    <property type="entry name" value="TRANSLATION FACTOR"/>
    <property type="match status" value="1"/>
</dbReference>
<dbReference type="FunFam" id="2.40.30.10:FF:000027">
    <property type="entry name" value="Sulfate adenylyltransferase subunit 1"/>
    <property type="match status" value="1"/>
</dbReference>
<dbReference type="PROSITE" id="PS51722">
    <property type="entry name" value="G_TR_2"/>
    <property type="match status" value="1"/>
</dbReference>
<name>A0A437QJ32_9GAMM</name>
<dbReference type="GO" id="GO:0004781">
    <property type="term" value="F:sulfate adenylyltransferase (ATP) activity"/>
    <property type="evidence" value="ECO:0007669"/>
    <property type="project" value="UniProtKB-UniRule"/>
</dbReference>
<keyword evidence="6 9" id="KW-0342">GTP-binding</keyword>
<keyword evidence="5 9" id="KW-0067">ATP-binding</keyword>
<dbReference type="UniPathway" id="UPA00140">
    <property type="reaction ID" value="UER00204"/>
</dbReference>
<comment type="function">
    <text evidence="7 9">With CysD forms the ATP sulfurylase (ATPS) that catalyzes the adenylation of sulfate producing adenosine 5'-phosphosulfate (APS) and diphosphate, the first enzymatic step in sulfur assimilation pathway. APS synthesis involves the formation of a high-energy phosphoric-sulfuric acid anhydride bond driven by GTP hydrolysis by CysN coupled to ATP hydrolysis by CysD.</text>
</comment>